<proteinExistence type="predicted"/>
<keyword evidence="3" id="KW-1185">Reference proteome</keyword>
<dbReference type="Proteomes" id="UP000297245">
    <property type="component" value="Unassembled WGS sequence"/>
</dbReference>
<accession>A0A4S8M798</accession>
<evidence type="ECO:0000256" key="1">
    <source>
        <dbReference type="SAM" id="MobiDB-lite"/>
    </source>
</evidence>
<dbReference type="OrthoDB" id="5122891at2759"/>
<feature type="region of interest" description="Disordered" evidence="1">
    <location>
        <begin position="46"/>
        <end position="67"/>
    </location>
</feature>
<dbReference type="PANTHER" id="PTHR10622:SF12">
    <property type="entry name" value="HET DOMAIN-CONTAINING PROTEIN"/>
    <property type="match status" value="1"/>
</dbReference>
<sequence length="153" mass="17191">MPPIYGEGGEKAFMRLQQEIIKYSDDRSIFAWVATKDYERDRGLFASSPSEFASSGQVEKSDSEDLGDKSSFSFGNNGLHIHLPLRSLHDVQDIFITSLSCKDNIMPIGIYLQKKGPHYIRYCPHFPLLGGNGHASWQERFLGYIGAISSFIP</sequence>
<dbReference type="EMBL" id="ML179141">
    <property type="protein sequence ID" value="THU98184.1"/>
    <property type="molecule type" value="Genomic_DNA"/>
</dbReference>
<name>A0A4S8M798_DENBC</name>
<evidence type="ECO:0000313" key="3">
    <source>
        <dbReference type="Proteomes" id="UP000297245"/>
    </source>
</evidence>
<dbReference type="PANTHER" id="PTHR10622">
    <property type="entry name" value="HET DOMAIN-CONTAINING PROTEIN"/>
    <property type="match status" value="1"/>
</dbReference>
<evidence type="ECO:0000313" key="2">
    <source>
        <dbReference type="EMBL" id="THU98184.1"/>
    </source>
</evidence>
<feature type="compositionally biased region" description="Polar residues" evidence="1">
    <location>
        <begin position="47"/>
        <end position="58"/>
    </location>
</feature>
<organism evidence="2 3">
    <name type="scientific">Dendrothele bispora (strain CBS 962.96)</name>
    <dbReference type="NCBI Taxonomy" id="1314807"/>
    <lineage>
        <taxon>Eukaryota</taxon>
        <taxon>Fungi</taxon>
        <taxon>Dikarya</taxon>
        <taxon>Basidiomycota</taxon>
        <taxon>Agaricomycotina</taxon>
        <taxon>Agaricomycetes</taxon>
        <taxon>Agaricomycetidae</taxon>
        <taxon>Agaricales</taxon>
        <taxon>Agaricales incertae sedis</taxon>
        <taxon>Dendrothele</taxon>
    </lineage>
</organism>
<reference evidence="2 3" key="1">
    <citation type="journal article" date="2019" name="Nat. Ecol. Evol.">
        <title>Megaphylogeny resolves global patterns of mushroom evolution.</title>
        <authorList>
            <person name="Varga T."/>
            <person name="Krizsan K."/>
            <person name="Foldi C."/>
            <person name="Dima B."/>
            <person name="Sanchez-Garcia M."/>
            <person name="Sanchez-Ramirez S."/>
            <person name="Szollosi G.J."/>
            <person name="Szarkandi J.G."/>
            <person name="Papp V."/>
            <person name="Albert L."/>
            <person name="Andreopoulos W."/>
            <person name="Angelini C."/>
            <person name="Antonin V."/>
            <person name="Barry K.W."/>
            <person name="Bougher N.L."/>
            <person name="Buchanan P."/>
            <person name="Buyck B."/>
            <person name="Bense V."/>
            <person name="Catcheside P."/>
            <person name="Chovatia M."/>
            <person name="Cooper J."/>
            <person name="Damon W."/>
            <person name="Desjardin D."/>
            <person name="Finy P."/>
            <person name="Geml J."/>
            <person name="Haridas S."/>
            <person name="Hughes K."/>
            <person name="Justo A."/>
            <person name="Karasinski D."/>
            <person name="Kautmanova I."/>
            <person name="Kiss B."/>
            <person name="Kocsube S."/>
            <person name="Kotiranta H."/>
            <person name="LaButti K.M."/>
            <person name="Lechner B.E."/>
            <person name="Liimatainen K."/>
            <person name="Lipzen A."/>
            <person name="Lukacs Z."/>
            <person name="Mihaltcheva S."/>
            <person name="Morgado L.N."/>
            <person name="Niskanen T."/>
            <person name="Noordeloos M.E."/>
            <person name="Ohm R.A."/>
            <person name="Ortiz-Santana B."/>
            <person name="Ovrebo C."/>
            <person name="Racz N."/>
            <person name="Riley R."/>
            <person name="Savchenko A."/>
            <person name="Shiryaev A."/>
            <person name="Soop K."/>
            <person name="Spirin V."/>
            <person name="Szebenyi C."/>
            <person name="Tomsovsky M."/>
            <person name="Tulloss R.E."/>
            <person name="Uehling J."/>
            <person name="Grigoriev I.V."/>
            <person name="Vagvolgyi C."/>
            <person name="Papp T."/>
            <person name="Martin F.M."/>
            <person name="Miettinen O."/>
            <person name="Hibbett D.S."/>
            <person name="Nagy L.G."/>
        </authorList>
    </citation>
    <scope>NUCLEOTIDE SEQUENCE [LARGE SCALE GENOMIC DNA]</scope>
    <source>
        <strain evidence="2 3">CBS 962.96</strain>
    </source>
</reference>
<dbReference type="AlphaFoldDB" id="A0A4S8M798"/>
<protein>
    <submittedName>
        <fullName evidence="2">Uncharacterized protein</fullName>
    </submittedName>
</protein>
<gene>
    <name evidence="2" type="ORF">K435DRAFT_856911</name>
</gene>